<dbReference type="KEGG" id="pcor:KS4_23660"/>
<keyword evidence="2" id="KW-1185">Reference proteome</keyword>
<dbReference type="Proteomes" id="UP000317369">
    <property type="component" value="Chromosome"/>
</dbReference>
<evidence type="ECO:0000313" key="2">
    <source>
        <dbReference type="Proteomes" id="UP000317369"/>
    </source>
</evidence>
<dbReference type="AlphaFoldDB" id="A0A517YVR1"/>
<dbReference type="RefSeq" id="WP_145078022.1">
    <property type="nucleotide sequence ID" value="NZ_CP036425.1"/>
</dbReference>
<reference evidence="1 2" key="1">
    <citation type="submission" date="2019-02" db="EMBL/GenBank/DDBJ databases">
        <title>Deep-cultivation of Planctomycetes and their phenomic and genomic characterization uncovers novel biology.</title>
        <authorList>
            <person name="Wiegand S."/>
            <person name="Jogler M."/>
            <person name="Boedeker C."/>
            <person name="Pinto D."/>
            <person name="Vollmers J."/>
            <person name="Rivas-Marin E."/>
            <person name="Kohn T."/>
            <person name="Peeters S.H."/>
            <person name="Heuer A."/>
            <person name="Rast P."/>
            <person name="Oberbeckmann S."/>
            <person name="Bunk B."/>
            <person name="Jeske O."/>
            <person name="Meyerdierks A."/>
            <person name="Storesund J.E."/>
            <person name="Kallscheuer N."/>
            <person name="Luecker S."/>
            <person name="Lage O.M."/>
            <person name="Pohl T."/>
            <person name="Merkel B.J."/>
            <person name="Hornburger P."/>
            <person name="Mueller R.-W."/>
            <person name="Bruemmer F."/>
            <person name="Labrenz M."/>
            <person name="Spormann A.M."/>
            <person name="Op den Camp H."/>
            <person name="Overmann J."/>
            <person name="Amann R."/>
            <person name="Jetten M.S.M."/>
            <person name="Mascher T."/>
            <person name="Medema M.H."/>
            <person name="Devos D.P."/>
            <person name="Kaster A.-K."/>
            <person name="Ovreas L."/>
            <person name="Rohde M."/>
            <person name="Galperin M.Y."/>
            <person name="Jogler C."/>
        </authorList>
    </citation>
    <scope>NUCLEOTIDE SEQUENCE [LARGE SCALE GENOMIC DNA]</scope>
    <source>
        <strain evidence="1 2">KS4</strain>
    </source>
</reference>
<proteinExistence type="predicted"/>
<evidence type="ECO:0000313" key="1">
    <source>
        <dbReference type="EMBL" id="QDU34299.1"/>
    </source>
</evidence>
<dbReference type="EMBL" id="CP036425">
    <property type="protein sequence ID" value="QDU34299.1"/>
    <property type="molecule type" value="Genomic_DNA"/>
</dbReference>
<protein>
    <submittedName>
        <fullName evidence="1">Uncharacterized protein</fullName>
    </submittedName>
</protein>
<gene>
    <name evidence="1" type="ORF">KS4_23660</name>
</gene>
<accession>A0A517YVR1</accession>
<organism evidence="1 2">
    <name type="scientific">Poriferisphaera corsica</name>
    <dbReference type="NCBI Taxonomy" id="2528020"/>
    <lineage>
        <taxon>Bacteria</taxon>
        <taxon>Pseudomonadati</taxon>
        <taxon>Planctomycetota</taxon>
        <taxon>Phycisphaerae</taxon>
        <taxon>Phycisphaerales</taxon>
        <taxon>Phycisphaeraceae</taxon>
        <taxon>Poriferisphaera</taxon>
    </lineage>
</organism>
<sequence>MGESVKQLSGVELIAAERDRQIKKGWVVEHDKRVNCTYCQLILAAIARLQVYPIYVKRGNRMIPVNEIINEFGFSVPKHINQSGSKYSWEASTKEREHLIVEAGALLAAELDRLNATPVSTHEGGDEMSESEGEEMYLEMMDKAKHLNLEDTCVLIAAGLKTASRFASEPEDGDFRFGVALAYGAIFTEGTLRELMFKTVASMAATVEGFEEALQKHIDEAKTSQSGGG</sequence>
<name>A0A517YVR1_9BACT</name>
<dbReference type="OrthoDB" id="983041at2"/>